<organism evidence="3 4">
    <name type="scientific">Aspergillus pseudocaelatus</name>
    <dbReference type="NCBI Taxonomy" id="1825620"/>
    <lineage>
        <taxon>Eukaryota</taxon>
        <taxon>Fungi</taxon>
        <taxon>Dikarya</taxon>
        <taxon>Ascomycota</taxon>
        <taxon>Pezizomycotina</taxon>
        <taxon>Eurotiomycetes</taxon>
        <taxon>Eurotiomycetidae</taxon>
        <taxon>Eurotiales</taxon>
        <taxon>Aspergillaceae</taxon>
        <taxon>Aspergillus</taxon>
        <taxon>Aspergillus subgen. Circumdati</taxon>
    </lineage>
</organism>
<evidence type="ECO:0000313" key="3">
    <source>
        <dbReference type="EMBL" id="KAE8423566.1"/>
    </source>
</evidence>
<proteinExistence type="predicted"/>
<feature type="domain" description="VOC" evidence="2">
    <location>
        <begin position="27"/>
        <end position="176"/>
    </location>
</feature>
<dbReference type="GO" id="GO:0051213">
    <property type="term" value="F:dioxygenase activity"/>
    <property type="evidence" value="ECO:0007669"/>
    <property type="project" value="UniProtKB-KW"/>
</dbReference>
<dbReference type="Pfam" id="PF00903">
    <property type="entry name" value="Glyoxalase"/>
    <property type="match status" value="1"/>
</dbReference>
<keyword evidence="4" id="KW-1185">Reference proteome</keyword>
<keyword evidence="3" id="KW-0560">Oxidoreductase</keyword>
<dbReference type="Gene3D" id="3.10.180.10">
    <property type="entry name" value="2,3-Dihydroxybiphenyl 1,2-Dioxygenase, domain 1"/>
    <property type="match status" value="1"/>
</dbReference>
<dbReference type="InterPro" id="IPR004360">
    <property type="entry name" value="Glyas_Fos-R_dOase_dom"/>
</dbReference>
<name>A0ABQ6X2N9_9EURO</name>
<sequence length="191" mass="21168">MAHLVRISTSPNSEAKKLIHPQVHNRVINHVALAVCSIEDVIDWYSKIFGFTLVGSIQHIMRDQDPDAAIFGIYPGHLNEVKLAWLVTGNGVGFELFEFLDPRTQPQSVQETFERRFHCPGFFHICVTDKDPESLAARVKKAGGRQVGVTVDPLKSGVECLYVSDPWGNIVEILNVSFEHLAVAAAHGRGN</sequence>
<dbReference type="InterPro" id="IPR037523">
    <property type="entry name" value="VOC_core"/>
</dbReference>
<accession>A0ABQ6X2N9</accession>
<dbReference type="PANTHER" id="PTHR43048:SF6">
    <property type="entry name" value="BLR8189 PROTEIN"/>
    <property type="match status" value="1"/>
</dbReference>
<evidence type="ECO:0000259" key="2">
    <source>
        <dbReference type="PROSITE" id="PS51819"/>
    </source>
</evidence>
<evidence type="ECO:0000256" key="1">
    <source>
        <dbReference type="ARBA" id="ARBA00022723"/>
    </source>
</evidence>
<dbReference type="InterPro" id="IPR051785">
    <property type="entry name" value="MMCE/EMCE_epimerase"/>
</dbReference>
<protein>
    <submittedName>
        <fullName evidence="3">Glyoxalase/Bleomycin resistance protein/Dihydroxybiphenyl dioxygenase</fullName>
    </submittedName>
</protein>
<keyword evidence="1" id="KW-0479">Metal-binding</keyword>
<dbReference type="PROSITE" id="PS51819">
    <property type="entry name" value="VOC"/>
    <property type="match status" value="1"/>
</dbReference>
<reference evidence="3 4" key="1">
    <citation type="submission" date="2019-04" db="EMBL/GenBank/DDBJ databases">
        <authorList>
            <consortium name="DOE Joint Genome Institute"/>
            <person name="Mondo S."/>
            <person name="Kjaerbolling I."/>
            <person name="Vesth T."/>
            <person name="Frisvad J.C."/>
            <person name="Nybo J.L."/>
            <person name="Theobald S."/>
            <person name="Kildgaard S."/>
            <person name="Isbrandt T."/>
            <person name="Kuo A."/>
            <person name="Sato A."/>
            <person name="Lyhne E.K."/>
            <person name="Kogle M.E."/>
            <person name="Wiebenga A."/>
            <person name="Kun R.S."/>
            <person name="Lubbers R.J."/>
            <person name="Makela M.R."/>
            <person name="Barry K."/>
            <person name="Chovatia M."/>
            <person name="Clum A."/>
            <person name="Daum C."/>
            <person name="Haridas S."/>
            <person name="He G."/>
            <person name="LaButti K."/>
            <person name="Lipzen A."/>
            <person name="Riley R."/>
            <person name="Salamov A."/>
            <person name="Simmons B.A."/>
            <person name="Magnuson J.K."/>
            <person name="Henrissat B."/>
            <person name="Mortensen U.H."/>
            <person name="Larsen T.O."/>
            <person name="Devries R.P."/>
            <person name="Grigoriev I.V."/>
            <person name="Machida M."/>
            <person name="Baker S.E."/>
            <person name="Andersen M.R."/>
            <person name="Cantor M.N."/>
            <person name="Hua S.X."/>
        </authorList>
    </citation>
    <scope>NUCLEOTIDE SEQUENCE [LARGE SCALE GENOMIC DNA]</scope>
    <source>
        <strain evidence="3 4">CBS 117616</strain>
    </source>
</reference>
<dbReference type="InterPro" id="IPR029068">
    <property type="entry name" value="Glyas_Bleomycin-R_OHBP_Dase"/>
</dbReference>
<dbReference type="SUPFAM" id="SSF54593">
    <property type="entry name" value="Glyoxalase/Bleomycin resistance protein/Dihydroxybiphenyl dioxygenase"/>
    <property type="match status" value="1"/>
</dbReference>
<evidence type="ECO:0000313" key="4">
    <source>
        <dbReference type="Proteomes" id="UP000325395"/>
    </source>
</evidence>
<keyword evidence="3" id="KW-0223">Dioxygenase</keyword>
<dbReference type="PANTHER" id="PTHR43048">
    <property type="entry name" value="METHYLMALONYL-COA EPIMERASE"/>
    <property type="match status" value="1"/>
</dbReference>
<gene>
    <name evidence="3" type="ORF">BDV36DRAFT_290246</name>
</gene>
<dbReference type="EMBL" id="ML735688">
    <property type="protein sequence ID" value="KAE8423566.1"/>
    <property type="molecule type" value="Genomic_DNA"/>
</dbReference>
<dbReference type="Proteomes" id="UP000325395">
    <property type="component" value="Unassembled WGS sequence"/>
</dbReference>